<name>A0ABD3IAV1_9MARC</name>
<organism evidence="1 2">
    <name type="scientific">Riccia sorocarpa</name>
    <dbReference type="NCBI Taxonomy" id="122646"/>
    <lineage>
        <taxon>Eukaryota</taxon>
        <taxon>Viridiplantae</taxon>
        <taxon>Streptophyta</taxon>
        <taxon>Embryophyta</taxon>
        <taxon>Marchantiophyta</taxon>
        <taxon>Marchantiopsida</taxon>
        <taxon>Marchantiidae</taxon>
        <taxon>Marchantiales</taxon>
        <taxon>Ricciaceae</taxon>
        <taxon>Riccia</taxon>
    </lineage>
</organism>
<accession>A0ABD3IAV1</accession>
<dbReference type="AlphaFoldDB" id="A0ABD3IAV1"/>
<dbReference type="Proteomes" id="UP001633002">
    <property type="component" value="Unassembled WGS sequence"/>
</dbReference>
<gene>
    <name evidence="1" type="ORF">R1sor_017869</name>
</gene>
<sequence>MQTLSMGLGGSGDAPKASLIAWERITQRKADGGLGWMPLVVKARALMIKNMIKLMSDSSAEWIALARSLILRTLRSGRYQRERRQWQVQDALMLIPMTKIKGSRTLTRMGAAWNKVRKLIYWSDDGNELPEHMTLEQGMHLMTWGHPDRLTEYRKITRMLRRAKITTVQEGKDAAVNNRTWKDDGGKVGWELSTKEWTGRLGEGREFSLYLSNKWDVADSAQDWRKRWDTLWKVPMAEGLDLAATAKRLFYRHESERLG</sequence>
<reference evidence="1 2" key="1">
    <citation type="submission" date="2024-09" db="EMBL/GenBank/DDBJ databases">
        <title>Chromosome-scale assembly of Riccia sorocarpa.</title>
        <authorList>
            <person name="Paukszto L."/>
        </authorList>
    </citation>
    <scope>NUCLEOTIDE SEQUENCE [LARGE SCALE GENOMIC DNA]</scope>
    <source>
        <strain evidence="1">LP-2024</strain>
        <tissue evidence="1">Aerial parts of the thallus</tissue>
    </source>
</reference>
<evidence type="ECO:0000313" key="1">
    <source>
        <dbReference type="EMBL" id="KAL3699847.1"/>
    </source>
</evidence>
<keyword evidence="2" id="KW-1185">Reference proteome</keyword>
<dbReference type="EMBL" id="JBJQOH010000001">
    <property type="protein sequence ID" value="KAL3699847.1"/>
    <property type="molecule type" value="Genomic_DNA"/>
</dbReference>
<protein>
    <submittedName>
        <fullName evidence="1">Uncharacterized protein</fullName>
    </submittedName>
</protein>
<evidence type="ECO:0000313" key="2">
    <source>
        <dbReference type="Proteomes" id="UP001633002"/>
    </source>
</evidence>
<comment type="caution">
    <text evidence="1">The sequence shown here is derived from an EMBL/GenBank/DDBJ whole genome shotgun (WGS) entry which is preliminary data.</text>
</comment>
<proteinExistence type="predicted"/>